<dbReference type="EMBL" id="FUYQ01000004">
    <property type="protein sequence ID" value="SKB38839.1"/>
    <property type="molecule type" value="Genomic_DNA"/>
</dbReference>
<accession>A0A1T5AVJ8</accession>
<name>A0A1T5AVJ8_9BACT</name>
<gene>
    <name evidence="1" type="ORF">SAMN05660349_00907</name>
</gene>
<reference evidence="2" key="1">
    <citation type="submission" date="2017-02" db="EMBL/GenBank/DDBJ databases">
        <authorList>
            <person name="Varghese N."/>
            <person name="Submissions S."/>
        </authorList>
    </citation>
    <scope>NUCLEOTIDE SEQUENCE [LARGE SCALE GENOMIC DNA]</scope>
    <source>
        <strain evidence="2">DSM 24967</strain>
    </source>
</reference>
<protein>
    <submittedName>
        <fullName evidence="1">Uncharacterized protein</fullName>
    </submittedName>
</protein>
<proteinExistence type="predicted"/>
<evidence type="ECO:0000313" key="2">
    <source>
        <dbReference type="Proteomes" id="UP000190852"/>
    </source>
</evidence>
<organism evidence="1 2">
    <name type="scientific">Parabacteroides chartae</name>
    <dbReference type="NCBI Taxonomy" id="1037355"/>
    <lineage>
        <taxon>Bacteria</taxon>
        <taxon>Pseudomonadati</taxon>
        <taxon>Bacteroidota</taxon>
        <taxon>Bacteroidia</taxon>
        <taxon>Bacteroidales</taxon>
        <taxon>Tannerellaceae</taxon>
        <taxon>Parabacteroides</taxon>
    </lineage>
</organism>
<keyword evidence="2" id="KW-1185">Reference proteome</keyword>
<evidence type="ECO:0000313" key="1">
    <source>
        <dbReference type="EMBL" id="SKB38839.1"/>
    </source>
</evidence>
<dbReference type="Proteomes" id="UP000190852">
    <property type="component" value="Unassembled WGS sequence"/>
</dbReference>
<sequence>MKESEELIVDDSSGHSNILKVKMNCKSEKIVVARLLQVWW</sequence>
<dbReference type="AlphaFoldDB" id="A0A1T5AVJ8"/>